<evidence type="ECO:0000256" key="3">
    <source>
        <dbReference type="ARBA" id="ARBA00021717"/>
    </source>
</evidence>
<feature type="transmembrane region" description="Helical" evidence="10">
    <location>
        <begin position="12"/>
        <end position="31"/>
    </location>
</feature>
<evidence type="ECO:0000256" key="8">
    <source>
        <dbReference type="ARBA" id="ARBA00023143"/>
    </source>
</evidence>
<dbReference type="Pfam" id="PF01311">
    <property type="entry name" value="Bac_export_1"/>
    <property type="match status" value="1"/>
</dbReference>
<dbReference type="InterPro" id="IPR002010">
    <property type="entry name" value="T3SS_IM_R"/>
</dbReference>
<evidence type="ECO:0000256" key="1">
    <source>
        <dbReference type="ARBA" id="ARBA00002578"/>
    </source>
</evidence>
<keyword evidence="12" id="KW-1185">Reference proteome</keyword>
<organism evidence="11 12">
    <name type="scientific">Desulfosalsimonas propionicica</name>
    <dbReference type="NCBI Taxonomy" id="332175"/>
    <lineage>
        <taxon>Bacteria</taxon>
        <taxon>Pseudomonadati</taxon>
        <taxon>Thermodesulfobacteriota</taxon>
        <taxon>Desulfobacteria</taxon>
        <taxon>Desulfobacterales</taxon>
        <taxon>Desulfosalsimonadaceae</taxon>
        <taxon>Desulfosalsimonas</taxon>
    </lineage>
</organism>
<dbReference type="InterPro" id="IPR006303">
    <property type="entry name" value="FliR"/>
</dbReference>
<keyword evidence="7 10" id="KW-0472">Membrane</keyword>
<keyword evidence="4 10" id="KW-1003">Cell membrane</keyword>
<evidence type="ECO:0000313" key="11">
    <source>
        <dbReference type="EMBL" id="MBA2881314.1"/>
    </source>
</evidence>
<feature type="transmembrane region" description="Helical" evidence="10">
    <location>
        <begin position="43"/>
        <end position="63"/>
    </location>
</feature>
<feature type="transmembrane region" description="Helical" evidence="10">
    <location>
        <begin position="83"/>
        <end position="110"/>
    </location>
</feature>
<feature type="transmembrane region" description="Helical" evidence="10">
    <location>
        <begin position="131"/>
        <end position="151"/>
    </location>
</feature>
<comment type="caution">
    <text evidence="11">The sequence shown here is derived from an EMBL/GenBank/DDBJ whole genome shotgun (WGS) entry which is preliminary data.</text>
</comment>
<keyword evidence="5 10" id="KW-0812">Transmembrane</keyword>
<dbReference type="AlphaFoldDB" id="A0A7W0HKI3"/>
<feature type="transmembrane region" description="Helical" evidence="10">
    <location>
        <begin position="213"/>
        <end position="240"/>
    </location>
</feature>
<keyword evidence="11" id="KW-0969">Cilium</keyword>
<evidence type="ECO:0000256" key="6">
    <source>
        <dbReference type="ARBA" id="ARBA00022989"/>
    </source>
</evidence>
<dbReference type="PRINTS" id="PR00953">
    <property type="entry name" value="TYPE3IMRPROT"/>
</dbReference>
<evidence type="ECO:0000256" key="9">
    <source>
        <dbReference type="NCBIfam" id="TIGR01400"/>
    </source>
</evidence>
<dbReference type="Proteomes" id="UP000525298">
    <property type="component" value="Unassembled WGS sequence"/>
</dbReference>
<protein>
    <recommendedName>
        <fullName evidence="3 9">Flagellar biosynthetic protein FliR</fullName>
    </recommendedName>
</protein>
<name>A0A7W0HKI3_9BACT</name>
<dbReference type="GO" id="GO:0009425">
    <property type="term" value="C:bacterial-type flagellum basal body"/>
    <property type="evidence" value="ECO:0007669"/>
    <property type="project" value="UniProtKB-SubCell"/>
</dbReference>
<dbReference type="GO" id="GO:0044780">
    <property type="term" value="P:bacterial-type flagellum assembly"/>
    <property type="evidence" value="ECO:0007669"/>
    <property type="project" value="UniProtKB-UniRule"/>
</dbReference>
<evidence type="ECO:0000256" key="4">
    <source>
        <dbReference type="ARBA" id="ARBA00022475"/>
    </source>
</evidence>
<comment type="similarity">
    <text evidence="2 10">Belongs to the FliR/MopE/SpaR family.</text>
</comment>
<keyword evidence="11" id="KW-0282">Flagellum</keyword>
<dbReference type="GO" id="GO:0006605">
    <property type="term" value="P:protein targeting"/>
    <property type="evidence" value="ECO:0007669"/>
    <property type="project" value="UniProtKB-UniRule"/>
</dbReference>
<comment type="subcellular location">
    <subcellularLocation>
        <location evidence="10">Cell membrane</location>
        <topology evidence="10">Multi-pass membrane protein</topology>
    </subcellularLocation>
    <subcellularLocation>
        <location evidence="10">Bacterial flagellum basal body</location>
    </subcellularLocation>
</comment>
<feature type="transmembrane region" description="Helical" evidence="10">
    <location>
        <begin position="179"/>
        <end position="201"/>
    </location>
</feature>
<dbReference type="EMBL" id="JACDUS010000003">
    <property type="protein sequence ID" value="MBA2881314.1"/>
    <property type="molecule type" value="Genomic_DNA"/>
</dbReference>
<evidence type="ECO:0000256" key="7">
    <source>
        <dbReference type="ARBA" id="ARBA00023136"/>
    </source>
</evidence>
<gene>
    <name evidence="11" type="ORF">HNR65_001640</name>
</gene>
<accession>A0A7W0HKI3</accession>
<evidence type="ECO:0000256" key="2">
    <source>
        <dbReference type="ARBA" id="ARBA00009772"/>
    </source>
</evidence>
<evidence type="ECO:0000256" key="10">
    <source>
        <dbReference type="RuleBase" id="RU362071"/>
    </source>
</evidence>
<reference evidence="11 12" key="1">
    <citation type="submission" date="2020-07" db="EMBL/GenBank/DDBJ databases">
        <title>Genomic Encyclopedia of Type Strains, Phase IV (KMG-IV): sequencing the most valuable type-strain genomes for metagenomic binning, comparative biology and taxonomic classification.</title>
        <authorList>
            <person name="Goeker M."/>
        </authorList>
    </citation>
    <scope>NUCLEOTIDE SEQUENCE [LARGE SCALE GENOMIC DNA]</scope>
    <source>
        <strain evidence="11 12">DSM 17721</strain>
    </source>
</reference>
<keyword evidence="8 10" id="KW-0975">Bacterial flagellum</keyword>
<dbReference type="GO" id="GO:0005886">
    <property type="term" value="C:plasma membrane"/>
    <property type="evidence" value="ECO:0007669"/>
    <property type="project" value="UniProtKB-SubCell"/>
</dbReference>
<dbReference type="PANTHER" id="PTHR30065:SF8">
    <property type="entry name" value="FLAGELLAR BIOSYNTHETIC PROTEIN FLIR"/>
    <property type="match status" value="1"/>
</dbReference>
<evidence type="ECO:0000256" key="5">
    <source>
        <dbReference type="ARBA" id="ARBA00022692"/>
    </source>
</evidence>
<sequence length="258" mass="28388">MAVELFEIETWYVFLVILSRMAAIMGSLPIFTASQAAMRLRLGVAAGLAVLLFPVLDISLAVIDQTPAGLIFLMAQEAMLGFLLGFVIQLIFFAVQFGGTIVGYQMGFAAANILDPQHQQQIPLLSQFQNVFAILLFLALDIHHLVIRVMARSYEVMPPGNLDMEGGAVLFLMDLTGQMFVLGLQLVAPVMAVLMVSMFILGIMSRVFSQLQVFLLSFPINISLALIFLGLGAELAFVLLEREFSQLPDKLMRILQMG</sequence>
<keyword evidence="6 10" id="KW-1133">Transmembrane helix</keyword>
<keyword evidence="11" id="KW-0966">Cell projection</keyword>
<dbReference type="NCBIfam" id="TIGR01400">
    <property type="entry name" value="fliR"/>
    <property type="match status" value="1"/>
</dbReference>
<evidence type="ECO:0000313" key="12">
    <source>
        <dbReference type="Proteomes" id="UP000525298"/>
    </source>
</evidence>
<dbReference type="PANTHER" id="PTHR30065">
    <property type="entry name" value="FLAGELLAR BIOSYNTHETIC PROTEIN FLIR"/>
    <property type="match status" value="1"/>
</dbReference>
<dbReference type="RefSeq" id="WP_181550961.1">
    <property type="nucleotide sequence ID" value="NZ_JACDUS010000003.1"/>
</dbReference>
<comment type="function">
    <text evidence="1 10">Role in flagellar biosynthesis.</text>
</comment>
<proteinExistence type="inferred from homology"/>